<dbReference type="EMBL" id="JAQNVG010000041">
    <property type="protein sequence ID" value="MDC2238061.1"/>
    <property type="molecule type" value="Genomic_DNA"/>
</dbReference>
<keyword evidence="1" id="KW-0812">Transmembrane</keyword>
<accession>A0AAP3SJX9</accession>
<evidence type="ECO:0000256" key="1">
    <source>
        <dbReference type="SAM" id="Phobius"/>
    </source>
</evidence>
<name>A0AAP3SJX9_BACT4</name>
<evidence type="ECO:0000313" key="3">
    <source>
        <dbReference type="Proteomes" id="UP001217776"/>
    </source>
</evidence>
<proteinExistence type="predicted"/>
<evidence type="ECO:0000313" key="2">
    <source>
        <dbReference type="EMBL" id="MDC2238061.1"/>
    </source>
</evidence>
<dbReference type="AlphaFoldDB" id="A0AAP3SJX9"/>
<keyword evidence="1" id="KW-0472">Membrane</keyword>
<reference evidence="2" key="1">
    <citation type="submission" date="2022-10" db="EMBL/GenBank/DDBJ databases">
        <title>Human gut microbiome strain richness.</title>
        <authorList>
            <person name="Chen-Liaw A."/>
        </authorList>
    </citation>
    <scope>NUCLEOTIDE SEQUENCE</scope>
    <source>
        <strain evidence="2">1001283st1_A3_1001283B150304_161114</strain>
    </source>
</reference>
<keyword evidence="1" id="KW-1133">Transmembrane helix</keyword>
<evidence type="ECO:0008006" key="4">
    <source>
        <dbReference type="Google" id="ProtNLM"/>
    </source>
</evidence>
<feature type="transmembrane region" description="Helical" evidence="1">
    <location>
        <begin position="111"/>
        <end position="134"/>
    </location>
</feature>
<protein>
    <recommendedName>
        <fullName evidence="4">Transmembrane protein</fullName>
    </recommendedName>
</protein>
<organism evidence="2 3">
    <name type="scientific">Bacteroides thetaiotaomicron</name>
    <dbReference type="NCBI Taxonomy" id="818"/>
    <lineage>
        <taxon>Bacteria</taxon>
        <taxon>Pseudomonadati</taxon>
        <taxon>Bacteroidota</taxon>
        <taxon>Bacteroidia</taxon>
        <taxon>Bacteroidales</taxon>
        <taxon>Bacteroidaceae</taxon>
        <taxon>Bacteroides</taxon>
    </lineage>
</organism>
<dbReference type="Proteomes" id="UP001217776">
    <property type="component" value="Unassembled WGS sequence"/>
</dbReference>
<comment type="caution">
    <text evidence="2">The sequence shown here is derived from an EMBL/GenBank/DDBJ whole genome shotgun (WGS) entry which is preliminary data.</text>
</comment>
<gene>
    <name evidence="2" type="ORF">PO127_20170</name>
</gene>
<sequence>MRKRKAKKGFRRKYKFSIIDYLYYTGSIRRIHNRWSMPLDAIFLWVFAVVPSLLIIRFLYWVIPLWLPSALSVGWVWATVEVYSKIEKKYFTKARERAYYRRYPERKDKNYFWLQLLLPLGLFLINLGIAYWLFFVYQ</sequence>
<dbReference type="RefSeq" id="WP_117965155.1">
    <property type="nucleotide sequence ID" value="NZ_JADNKL010000001.1"/>
</dbReference>
<feature type="transmembrane region" description="Helical" evidence="1">
    <location>
        <begin position="39"/>
        <end position="59"/>
    </location>
</feature>